<organism evidence="1 2">
    <name type="scientific">Solirubrum puertoriconensis</name>
    <dbReference type="NCBI Taxonomy" id="1751427"/>
    <lineage>
        <taxon>Bacteria</taxon>
        <taxon>Pseudomonadati</taxon>
        <taxon>Bacteroidota</taxon>
        <taxon>Cytophagia</taxon>
        <taxon>Cytophagales</taxon>
    </lineage>
</organism>
<sequence>MVIHFLLPASLVLFPPIALQTHLPAAPTKEAEKPVEGCYKVLRIDSITTVVKTKDTRDERNLEGVYIIYAQREQRVYKITSPRKLTSYRKCIAVGKCYRFLLRSWFDPEPNELGEPAGGVVANGALVTREKRSGDLWDYEDLYYDTRLNNLCFEHVHSKKTPRKGRQ</sequence>
<dbReference type="OrthoDB" id="982935at2"/>
<dbReference type="EMBL" id="LNAL01000008">
    <property type="protein sequence ID" value="KUG06897.1"/>
    <property type="molecule type" value="Genomic_DNA"/>
</dbReference>
<reference evidence="1 2" key="1">
    <citation type="submission" date="2015-11" db="EMBL/GenBank/DDBJ databases">
        <title>Solirubrum puertoriconensis gen. nov. an environmental bacteria isolated in Puerto Rico.</title>
        <authorList>
            <person name="Cuebas-Irizarry M.F."/>
            <person name="Montalvo-Rodriguez R."/>
        </authorList>
    </citation>
    <scope>NUCLEOTIDE SEQUENCE [LARGE SCALE GENOMIC DNA]</scope>
    <source>
        <strain evidence="1 2">MC1A</strain>
    </source>
</reference>
<name>A0A9X0HJ88_SOLP1</name>
<proteinExistence type="predicted"/>
<evidence type="ECO:0000313" key="1">
    <source>
        <dbReference type="EMBL" id="KUG06897.1"/>
    </source>
</evidence>
<accession>A0A9X0HJ88</accession>
<dbReference type="RefSeq" id="WP_059072591.1">
    <property type="nucleotide sequence ID" value="NZ_LNAL01000008.1"/>
</dbReference>
<gene>
    <name evidence="1" type="ORF">ASU33_06115</name>
</gene>
<evidence type="ECO:0000313" key="2">
    <source>
        <dbReference type="Proteomes" id="UP000054223"/>
    </source>
</evidence>
<dbReference type="Proteomes" id="UP000054223">
    <property type="component" value="Unassembled WGS sequence"/>
</dbReference>
<protein>
    <submittedName>
        <fullName evidence="1">Uncharacterized protein</fullName>
    </submittedName>
</protein>
<keyword evidence="2" id="KW-1185">Reference proteome</keyword>
<comment type="caution">
    <text evidence="1">The sequence shown here is derived from an EMBL/GenBank/DDBJ whole genome shotgun (WGS) entry which is preliminary data.</text>
</comment>
<dbReference type="AlphaFoldDB" id="A0A9X0HJ88"/>